<dbReference type="eggNOG" id="arCOG05716">
    <property type="taxonomic scope" value="Archaea"/>
</dbReference>
<reference evidence="1 2" key="1">
    <citation type="journal article" date="2003" name="Mol. Microbiol.">
        <title>An integrated analysis of the genome of the hyperthermophilic archaeon Pyrococcus abyssi.</title>
        <authorList>
            <person name="Cohen G."/>
            <person name="Barbe V."/>
            <person name="Flament D."/>
            <person name="Galperin M."/>
            <person name="Heilig R."/>
            <person name="Ripp R."/>
            <person name="Lecompte O."/>
            <person name="Prieur D."/>
            <person name="Poch O."/>
            <person name="Quellerou J."/>
            <person name="Thierry J.C."/>
            <person name="Van der Oost J."/>
            <person name="Weissenbach J."/>
            <person name="Zivanovic Y."/>
            <person name="Forterre P."/>
        </authorList>
    </citation>
    <scope>NUCLEOTIDE SEQUENCE [LARGE SCALE GENOMIC DNA]</scope>
    <source>
        <strain evidence="2">GE5 / Orsay</strain>
    </source>
</reference>
<dbReference type="EMBL" id="AJ248283">
    <property type="protein sequence ID" value="CAB48942.1"/>
    <property type="molecule type" value="Genomic_DNA"/>
</dbReference>
<dbReference type="HOGENOM" id="CLU_1173406_0_0_2"/>
<proteinExistence type="predicted"/>
<dbReference type="PIR" id="G75186">
    <property type="entry name" value="G75186"/>
</dbReference>
<dbReference type="RefSeq" id="WP_010867142.1">
    <property type="nucleotide sequence ID" value="NC_000868.1"/>
</dbReference>
<name>Q9V2Q6_PYRAB</name>
<dbReference type="PROSITE" id="PS51257">
    <property type="entry name" value="PROKAR_LIPOPROTEIN"/>
    <property type="match status" value="1"/>
</dbReference>
<dbReference type="AlphaFoldDB" id="Q9V2Q6"/>
<sequence length="259" mass="29878">MGRKMKLLKVVLMTTLILAVISAGCIGSNSTQTTTTLTPEDIYEKIENQTQFAGIWHINFSVNGSIVSRMDAYSYVTPEEIKVVRHSKGRIENEEWESISYINWSSRYNVGELNMLMRIGNTSQPFRDAQFMNFTLAKKLAYPIGEIYLAFSPNFNFTKSKHFTTCNGNSCRIRVVREDSKIPLMDQQGGMYTIEYVEANATLKDDKVKEIKIYVRTSRGEEEFMECKFLHPGESWDDIIKKIEEESRIFENQTQAILR</sequence>
<evidence type="ECO:0000313" key="1">
    <source>
        <dbReference type="EMBL" id="CAB48942.1"/>
    </source>
</evidence>
<gene>
    <name evidence="1" type="ORF">PAB0014</name>
</gene>
<organism evidence="1 2">
    <name type="scientific">Pyrococcus abyssi (strain GE5 / Orsay)</name>
    <dbReference type="NCBI Taxonomy" id="272844"/>
    <lineage>
        <taxon>Archaea</taxon>
        <taxon>Methanobacteriati</taxon>
        <taxon>Methanobacteriota</taxon>
        <taxon>Thermococci</taxon>
        <taxon>Thermococcales</taxon>
        <taxon>Thermococcaceae</taxon>
        <taxon>Pyrococcus</taxon>
    </lineage>
</organism>
<keyword evidence="2" id="KW-1185">Reference proteome</keyword>
<accession>Q9V2Q6</accession>
<protein>
    <submittedName>
        <fullName evidence="1">Uncharacterized protein</fullName>
    </submittedName>
</protein>
<dbReference type="PATRIC" id="fig|272844.11.peg.21"/>
<evidence type="ECO:0000313" key="2">
    <source>
        <dbReference type="Proteomes" id="UP000000810"/>
    </source>
</evidence>
<dbReference type="KEGG" id="pab:PAB0014"/>
<dbReference type="OrthoDB" id="86252at2157"/>
<dbReference type="Proteomes" id="UP000000810">
    <property type="component" value="Chromosome"/>
</dbReference>